<dbReference type="RefSeq" id="WP_021086763.1">
    <property type="nucleotide sequence ID" value="NZ_ANNG01000002.1"/>
</dbReference>
<comment type="caution">
    <text evidence="1">The sequence shown here is derived from an EMBL/GenBank/DDBJ whole genome shotgun (WGS) entry which is preliminary data.</text>
</comment>
<dbReference type="PATRIC" id="fig|1242968.3.peg.3"/>
<reference evidence="1 2" key="1">
    <citation type="journal article" date="2013" name="BMC Genomics">
        <title>Comparative genomics of Campylobacter concisus isolates reveals genetic diversity and provides insights into disease association.</title>
        <authorList>
            <person name="Deshpande N.P."/>
            <person name="Kaakoush N.O."/>
            <person name="Wilkins M.R."/>
            <person name="Mitchell H.M."/>
        </authorList>
    </citation>
    <scope>NUCLEOTIDE SEQUENCE [LARGE SCALE GENOMIC DNA]</scope>
    <source>
        <strain evidence="1 2">UNSWCS</strain>
    </source>
</reference>
<dbReference type="AlphaFoldDB" id="U2FKE0"/>
<evidence type="ECO:0000313" key="2">
    <source>
        <dbReference type="Proteomes" id="UP000016620"/>
    </source>
</evidence>
<proteinExistence type="predicted"/>
<evidence type="ECO:0000313" key="1">
    <source>
        <dbReference type="EMBL" id="ERJ30825.1"/>
    </source>
</evidence>
<organism evidence="1 2">
    <name type="scientific">Campylobacter concisus UNSWCS</name>
    <dbReference type="NCBI Taxonomy" id="1242968"/>
    <lineage>
        <taxon>Bacteria</taxon>
        <taxon>Pseudomonadati</taxon>
        <taxon>Campylobacterota</taxon>
        <taxon>Epsilonproteobacteria</taxon>
        <taxon>Campylobacterales</taxon>
        <taxon>Campylobacteraceae</taxon>
        <taxon>Campylobacter</taxon>
    </lineage>
</organism>
<gene>
    <name evidence="1" type="ORF">UNSWCS_1985</name>
</gene>
<dbReference type="EMBL" id="ANNG01000002">
    <property type="protein sequence ID" value="ERJ30825.1"/>
    <property type="molecule type" value="Genomic_DNA"/>
</dbReference>
<sequence>MKTQNMQGASSKLKEGQLKVARKGFKKELARMRAQIKSMGLSGEVIDAAKECCFLGCNYFKFDGSDHARIEKAVKNELSNIKHELKDMKIPKKFIDGILEYKAKKLKKREIERRAFYQEAITLSKR</sequence>
<protein>
    <submittedName>
        <fullName evidence="1">Uncharacterized protein</fullName>
    </submittedName>
</protein>
<accession>U2FKE0</accession>
<dbReference type="Proteomes" id="UP000016620">
    <property type="component" value="Unassembled WGS sequence"/>
</dbReference>
<name>U2FKE0_9BACT</name>